<dbReference type="AlphaFoldDB" id="A0A2G2Z919"/>
<dbReference type="PROSITE" id="PS50181">
    <property type="entry name" value="FBOX"/>
    <property type="match status" value="1"/>
</dbReference>
<dbReference type="Pfam" id="PF07734">
    <property type="entry name" value="FBA_1"/>
    <property type="match status" value="1"/>
</dbReference>
<gene>
    <name evidence="3" type="ORF">T459_16550</name>
</gene>
<evidence type="ECO:0000313" key="3">
    <source>
        <dbReference type="EMBL" id="PHT78498.1"/>
    </source>
</evidence>
<dbReference type="OMA" id="PVEYAFC"/>
<organism evidence="3 4">
    <name type="scientific">Capsicum annuum</name>
    <name type="common">Capsicum pepper</name>
    <dbReference type="NCBI Taxonomy" id="4072"/>
    <lineage>
        <taxon>Eukaryota</taxon>
        <taxon>Viridiplantae</taxon>
        <taxon>Streptophyta</taxon>
        <taxon>Embryophyta</taxon>
        <taxon>Tracheophyta</taxon>
        <taxon>Spermatophyta</taxon>
        <taxon>Magnoliopsida</taxon>
        <taxon>eudicotyledons</taxon>
        <taxon>Gunneridae</taxon>
        <taxon>Pentapetalae</taxon>
        <taxon>asterids</taxon>
        <taxon>lamiids</taxon>
        <taxon>Solanales</taxon>
        <taxon>Solanaceae</taxon>
        <taxon>Solanoideae</taxon>
        <taxon>Capsiceae</taxon>
        <taxon>Capsicum</taxon>
    </lineage>
</organism>
<dbReference type="SMART" id="SM00256">
    <property type="entry name" value="FBOX"/>
    <property type="match status" value="1"/>
</dbReference>
<dbReference type="Pfam" id="PF00646">
    <property type="entry name" value="F-box"/>
    <property type="match status" value="1"/>
</dbReference>
<sequence>MEPEGDKASHQHPKGRKFTCSAPFFSTSVQDSSFEFPILPADLIYEILLKLPVKSFLKFRSISKSWLGLISSLEFVNTHLSISANNKDFTHHRLMLRFDPPYYGLQDCSFSFSLFNDSVTEAFDLIRYPIKTEIVGSVNGLVCLTIEEKHLLIWNPSIRKFKKLPKPRATTRINSFFMYGAMVRANTCYMYGFGYDEIHDDYRVVVGFRNSGFFKVDMYSVHSDSWRSIDDFPSGVLLMKSGVLVNGKLHWANTDLLNDPSYNAWGIICIDLADGKWGRWINLAMEKVLNLIRRWVFWEVVFLCFANIKEHMPMCGFGRNMGLKSLGQRCLPSNFPMIPPVRQPKAVNGENQPKSDDLGDNLSPE</sequence>
<dbReference type="Gramene" id="PHT78498">
    <property type="protein sequence ID" value="PHT78498"/>
    <property type="gene ID" value="T459_16550"/>
</dbReference>
<feature type="domain" description="F-box" evidence="2">
    <location>
        <begin position="33"/>
        <end position="80"/>
    </location>
</feature>
<comment type="caution">
    <text evidence="3">The sequence shown here is derived from an EMBL/GenBank/DDBJ whole genome shotgun (WGS) entry which is preliminary data.</text>
</comment>
<evidence type="ECO:0000256" key="1">
    <source>
        <dbReference type="SAM" id="MobiDB-lite"/>
    </source>
</evidence>
<dbReference type="SUPFAM" id="SSF81383">
    <property type="entry name" value="F-box domain"/>
    <property type="match status" value="1"/>
</dbReference>
<dbReference type="InterPro" id="IPR050796">
    <property type="entry name" value="SCF_F-box_component"/>
</dbReference>
<proteinExistence type="predicted"/>
<dbReference type="Proteomes" id="UP000222542">
    <property type="component" value="Unassembled WGS sequence"/>
</dbReference>
<name>A0A2G2Z919_CAPAN</name>
<dbReference type="EMBL" id="AYRZ02000006">
    <property type="protein sequence ID" value="PHT78498.1"/>
    <property type="molecule type" value="Genomic_DNA"/>
</dbReference>
<reference evidence="3 4" key="2">
    <citation type="journal article" date="2017" name="Genome Biol.">
        <title>New reference genome sequences of hot pepper reveal the massive evolution of plant disease-resistance genes by retroduplication.</title>
        <authorList>
            <person name="Kim S."/>
            <person name="Park J."/>
            <person name="Yeom S.I."/>
            <person name="Kim Y.M."/>
            <person name="Seo E."/>
            <person name="Kim K.T."/>
            <person name="Kim M.S."/>
            <person name="Lee J.M."/>
            <person name="Cheong K."/>
            <person name="Shin H.S."/>
            <person name="Kim S.B."/>
            <person name="Han K."/>
            <person name="Lee J."/>
            <person name="Park M."/>
            <person name="Lee H.A."/>
            <person name="Lee H.Y."/>
            <person name="Lee Y."/>
            <person name="Oh S."/>
            <person name="Lee J.H."/>
            <person name="Choi E."/>
            <person name="Choi E."/>
            <person name="Lee S.E."/>
            <person name="Jeon J."/>
            <person name="Kim H."/>
            <person name="Choi G."/>
            <person name="Song H."/>
            <person name="Lee J."/>
            <person name="Lee S.C."/>
            <person name="Kwon J.K."/>
            <person name="Lee H.Y."/>
            <person name="Koo N."/>
            <person name="Hong Y."/>
            <person name="Kim R.W."/>
            <person name="Kang W.H."/>
            <person name="Huh J.H."/>
            <person name="Kang B.C."/>
            <person name="Yang T.J."/>
            <person name="Lee Y.H."/>
            <person name="Bennetzen J.L."/>
            <person name="Choi D."/>
        </authorList>
    </citation>
    <scope>NUCLEOTIDE SEQUENCE [LARGE SCALE GENOMIC DNA]</scope>
    <source>
        <strain evidence="4">cv. CM334</strain>
    </source>
</reference>
<dbReference type="InterPro" id="IPR017451">
    <property type="entry name" value="F-box-assoc_interact_dom"/>
</dbReference>
<dbReference type="PANTHER" id="PTHR31672:SF13">
    <property type="entry name" value="F-BOX PROTEIN CPR30-LIKE"/>
    <property type="match status" value="1"/>
</dbReference>
<evidence type="ECO:0000259" key="2">
    <source>
        <dbReference type="PROSITE" id="PS50181"/>
    </source>
</evidence>
<dbReference type="InterPro" id="IPR006527">
    <property type="entry name" value="F-box-assoc_dom_typ1"/>
</dbReference>
<dbReference type="STRING" id="4072.A0A2G2Z919"/>
<feature type="region of interest" description="Disordered" evidence="1">
    <location>
        <begin position="342"/>
        <end position="365"/>
    </location>
</feature>
<protein>
    <recommendedName>
        <fullName evidence="2">F-box domain-containing protein</fullName>
    </recommendedName>
</protein>
<dbReference type="PANTHER" id="PTHR31672">
    <property type="entry name" value="BNACNNG10540D PROTEIN"/>
    <property type="match status" value="1"/>
</dbReference>
<keyword evidence="4" id="KW-1185">Reference proteome</keyword>
<reference evidence="3 4" key="1">
    <citation type="journal article" date="2014" name="Nat. Genet.">
        <title>Genome sequence of the hot pepper provides insights into the evolution of pungency in Capsicum species.</title>
        <authorList>
            <person name="Kim S."/>
            <person name="Park M."/>
            <person name="Yeom S.I."/>
            <person name="Kim Y.M."/>
            <person name="Lee J.M."/>
            <person name="Lee H.A."/>
            <person name="Seo E."/>
            <person name="Choi J."/>
            <person name="Cheong K."/>
            <person name="Kim K.T."/>
            <person name="Jung K."/>
            <person name="Lee G.W."/>
            <person name="Oh S.K."/>
            <person name="Bae C."/>
            <person name="Kim S.B."/>
            <person name="Lee H.Y."/>
            <person name="Kim S.Y."/>
            <person name="Kim M.S."/>
            <person name="Kang B.C."/>
            <person name="Jo Y.D."/>
            <person name="Yang H.B."/>
            <person name="Jeong H.J."/>
            <person name="Kang W.H."/>
            <person name="Kwon J.K."/>
            <person name="Shin C."/>
            <person name="Lim J.Y."/>
            <person name="Park J.H."/>
            <person name="Huh J.H."/>
            <person name="Kim J.S."/>
            <person name="Kim B.D."/>
            <person name="Cohen O."/>
            <person name="Paran I."/>
            <person name="Suh M.C."/>
            <person name="Lee S.B."/>
            <person name="Kim Y.K."/>
            <person name="Shin Y."/>
            <person name="Noh S.J."/>
            <person name="Park J."/>
            <person name="Seo Y.S."/>
            <person name="Kwon S.Y."/>
            <person name="Kim H.A."/>
            <person name="Park J.M."/>
            <person name="Kim H.J."/>
            <person name="Choi S.B."/>
            <person name="Bosland P.W."/>
            <person name="Reeves G."/>
            <person name="Jo S.H."/>
            <person name="Lee B.W."/>
            <person name="Cho H.T."/>
            <person name="Choi H.S."/>
            <person name="Lee M.S."/>
            <person name="Yu Y."/>
            <person name="Do Choi Y."/>
            <person name="Park B.S."/>
            <person name="van Deynze A."/>
            <person name="Ashrafi H."/>
            <person name="Hill T."/>
            <person name="Kim W.T."/>
            <person name="Pai H.S."/>
            <person name="Ahn H.K."/>
            <person name="Yeam I."/>
            <person name="Giovannoni J.J."/>
            <person name="Rose J.K."/>
            <person name="Sorensen I."/>
            <person name="Lee S.J."/>
            <person name="Kim R.W."/>
            <person name="Choi I.Y."/>
            <person name="Choi B.S."/>
            <person name="Lim J.S."/>
            <person name="Lee Y.H."/>
            <person name="Choi D."/>
        </authorList>
    </citation>
    <scope>NUCLEOTIDE SEQUENCE [LARGE SCALE GENOMIC DNA]</scope>
    <source>
        <strain evidence="4">cv. CM334</strain>
    </source>
</reference>
<evidence type="ECO:0000313" key="4">
    <source>
        <dbReference type="Proteomes" id="UP000222542"/>
    </source>
</evidence>
<dbReference type="InterPro" id="IPR001810">
    <property type="entry name" value="F-box_dom"/>
</dbReference>
<dbReference type="NCBIfam" id="TIGR01640">
    <property type="entry name" value="F_box_assoc_1"/>
    <property type="match status" value="1"/>
</dbReference>
<accession>A0A2G2Z919</accession>
<dbReference type="InterPro" id="IPR036047">
    <property type="entry name" value="F-box-like_dom_sf"/>
</dbReference>